<evidence type="ECO:0000256" key="15">
    <source>
        <dbReference type="ARBA" id="ARBA00074336"/>
    </source>
</evidence>
<feature type="transmembrane region" description="Helical" evidence="20">
    <location>
        <begin position="99"/>
        <end position="116"/>
    </location>
</feature>
<dbReference type="InterPro" id="IPR050598">
    <property type="entry name" value="AminoAcid_Transporter"/>
</dbReference>
<feature type="transmembrane region" description="Helical" evidence="20">
    <location>
        <begin position="180"/>
        <end position="199"/>
    </location>
</feature>
<feature type="transmembrane region" description="Helical" evidence="20">
    <location>
        <begin position="299"/>
        <end position="319"/>
    </location>
</feature>
<feature type="transmembrane region" description="Helical" evidence="20">
    <location>
        <begin position="122"/>
        <end position="143"/>
    </location>
</feature>
<comment type="catalytic activity">
    <reaction evidence="18">
        <text>L-phenylalanine(out) + L-arginine(in) = L-phenylalanine(in) + L-arginine(out)</text>
        <dbReference type="Rhea" id="RHEA:71067"/>
        <dbReference type="ChEBI" id="CHEBI:32682"/>
        <dbReference type="ChEBI" id="CHEBI:58095"/>
    </reaction>
    <physiologicalReaction direction="left-to-right" evidence="18">
        <dbReference type="Rhea" id="RHEA:71068"/>
    </physiologicalReaction>
</comment>
<feature type="transmembrane region" description="Helical" evidence="20">
    <location>
        <begin position="354"/>
        <end position="373"/>
    </location>
</feature>
<feature type="transmembrane region" description="Helical" evidence="20">
    <location>
        <begin position="33"/>
        <end position="53"/>
    </location>
</feature>
<dbReference type="EMBL" id="JAIWYP010000009">
    <property type="protein sequence ID" value="KAH3777134.1"/>
    <property type="molecule type" value="Genomic_DNA"/>
</dbReference>
<comment type="catalytic activity">
    <reaction evidence="10">
        <text>L-lysine(out) + L-arginine(in) = L-lysine(in) + L-arginine(out)</text>
        <dbReference type="Rhea" id="RHEA:70827"/>
        <dbReference type="ChEBI" id="CHEBI:32551"/>
        <dbReference type="ChEBI" id="CHEBI:32682"/>
    </reaction>
    <physiologicalReaction direction="left-to-right" evidence="10">
        <dbReference type="Rhea" id="RHEA:70828"/>
    </physiologicalReaction>
</comment>
<feature type="transmembrane region" description="Helical" evidence="20">
    <location>
        <begin position="65"/>
        <end position="87"/>
    </location>
</feature>
<evidence type="ECO:0000256" key="14">
    <source>
        <dbReference type="ARBA" id="ARBA00052732"/>
    </source>
</evidence>
<feature type="transmembrane region" description="Helical" evidence="20">
    <location>
        <begin position="439"/>
        <end position="459"/>
    </location>
</feature>
<dbReference type="FunFam" id="1.20.1740.10:FF:000015">
    <property type="entry name" value="B(0,+)-type amino acid transporter 1"/>
    <property type="match status" value="1"/>
</dbReference>
<dbReference type="PANTHER" id="PTHR11785">
    <property type="entry name" value="AMINO ACID TRANSPORTER"/>
    <property type="match status" value="1"/>
</dbReference>
<reference evidence="21" key="2">
    <citation type="submission" date="2020-11" db="EMBL/GenBank/DDBJ databases">
        <authorList>
            <person name="McCartney M.A."/>
            <person name="Auch B."/>
            <person name="Kono T."/>
            <person name="Mallez S."/>
            <person name="Becker A."/>
            <person name="Gohl D.M."/>
            <person name="Silverstein K.A.T."/>
            <person name="Koren S."/>
            <person name="Bechman K.B."/>
            <person name="Herman A."/>
            <person name="Abrahante J.E."/>
            <person name="Garbe J."/>
        </authorList>
    </citation>
    <scope>NUCLEOTIDE SEQUENCE</scope>
    <source>
        <strain evidence="21">Duluth1</strain>
        <tissue evidence="21">Whole animal</tissue>
    </source>
</reference>
<gene>
    <name evidence="21" type="ORF">DPMN_178571</name>
</gene>
<dbReference type="Proteomes" id="UP000828390">
    <property type="component" value="Unassembled WGS sequence"/>
</dbReference>
<comment type="catalytic activity">
    <reaction evidence="12">
        <text>L-histidine(out) + L-arginine(in) = L-histidine(in) + L-arginine(out)</text>
        <dbReference type="Rhea" id="RHEA:71063"/>
        <dbReference type="ChEBI" id="CHEBI:32682"/>
        <dbReference type="ChEBI" id="CHEBI:57595"/>
    </reaction>
    <physiologicalReaction direction="left-to-right" evidence="12">
        <dbReference type="Rhea" id="RHEA:71064"/>
    </physiologicalReaction>
</comment>
<evidence type="ECO:0000256" key="2">
    <source>
        <dbReference type="ARBA" id="ARBA00009523"/>
    </source>
</evidence>
<comment type="catalytic activity">
    <reaction evidence="11">
        <text>L-cystine(out) + L-arginine(in) = L-cystine(in) + L-arginine(out)</text>
        <dbReference type="Rhea" id="RHEA:71075"/>
        <dbReference type="ChEBI" id="CHEBI:32682"/>
        <dbReference type="ChEBI" id="CHEBI:35491"/>
    </reaction>
    <physiologicalReaction direction="left-to-right" evidence="11">
        <dbReference type="Rhea" id="RHEA:71076"/>
    </physiologicalReaction>
</comment>
<sequence>MAAEVRKRNTNANGEGNIDQPSEPEVTTLKRNVGIVSGTSFIVGSIIGSGIFISPKGVLKGTGSIGLSLVVWAASGVISLLGALSYAELGTMIPRSGGEYAYFYDATFPFVAYMYSWTRTIVLQPSGLAIICMTLASYMVTFFEYCGTPIPPEKTIACVAILTICIINCYDTSWAAYVQVFFTVCKLVPLAIIIIGGFVKMGQGGHTELQDGFKGTTGSVSSVALSFYDAMWAYDGWNTLNFLTEELKNPYKNLPRANVFGVVLVTIVYVLANISYLVVLTPAGLLASDAVAVDWGKAMLGKAYVIMPIAVIFSTFGAANGLCYSSGRLVYAAARDGNLPEVLSYVHVKRCTPLPSIVLTCVIAILMIIPANIGQLVDFFSFSAWLFYGTCVFCVVILRIRKPNAERPIRVFILIPIVFTLCSIYLVVAPIAQNPSLEFLWAAVFIVGGLVFYLPFVVFKLDRGCFDKVTTFLQLLCEIAPSPYVPDN</sequence>
<evidence type="ECO:0000313" key="21">
    <source>
        <dbReference type="EMBL" id="KAH3777134.1"/>
    </source>
</evidence>
<accession>A0A9D4EDM8</accession>
<comment type="subcellular location">
    <subcellularLocation>
        <location evidence="1">Apical cell membrane</location>
        <topology evidence="1">Multi-pass membrane protein</topology>
    </subcellularLocation>
</comment>
<evidence type="ECO:0000256" key="10">
    <source>
        <dbReference type="ARBA" id="ARBA00051323"/>
    </source>
</evidence>
<evidence type="ECO:0000256" key="7">
    <source>
        <dbReference type="ARBA" id="ARBA00022989"/>
    </source>
</evidence>
<keyword evidence="9" id="KW-1015">Disulfide bond</keyword>
<comment type="similarity">
    <text evidence="2">Belongs to the amino acid-polyamine-organocation (APC) superfamily.</text>
</comment>
<evidence type="ECO:0000256" key="20">
    <source>
        <dbReference type="SAM" id="Phobius"/>
    </source>
</evidence>
<evidence type="ECO:0000256" key="8">
    <source>
        <dbReference type="ARBA" id="ARBA00023136"/>
    </source>
</evidence>
<comment type="caution">
    <text evidence="21">The sequence shown here is derived from an EMBL/GenBank/DDBJ whole genome shotgun (WGS) entry which is preliminary data.</text>
</comment>
<evidence type="ECO:0000256" key="1">
    <source>
        <dbReference type="ARBA" id="ARBA00004424"/>
    </source>
</evidence>
<dbReference type="GO" id="GO:0015179">
    <property type="term" value="F:L-amino acid transmembrane transporter activity"/>
    <property type="evidence" value="ECO:0007669"/>
    <property type="project" value="TreeGrafter"/>
</dbReference>
<dbReference type="InterPro" id="IPR002293">
    <property type="entry name" value="AA/rel_permease1"/>
</dbReference>
<dbReference type="GO" id="GO:0016324">
    <property type="term" value="C:apical plasma membrane"/>
    <property type="evidence" value="ECO:0007669"/>
    <property type="project" value="UniProtKB-SubCell"/>
</dbReference>
<organism evidence="21 22">
    <name type="scientific">Dreissena polymorpha</name>
    <name type="common">Zebra mussel</name>
    <name type="synonym">Mytilus polymorpha</name>
    <dbReference type="NCBI Taxonomy" id="45954"/>
    <lineage>
        <taxon>Eukaryota</taxon>
        <taxon>Metazoa</taxon>
        <taxon>Spiralia</taxon>
        <taxon>Lophotrochozoa</taxon>
        <taxon>Mollusca</taxon>
        <taxon>Bivalvia</taxon>
        <taxon>Autobranchia</taxon>
        <taxon>Heteroconchia</taxon>
        <taxon>Euheterodonta</taxon>
        <taxon>Imparidentia</taxon>
        <taxon>Neoheterodontei</taxon>
        <taxon>Myida</taxon>
        <taxon>Dreissenoidea</taxon>
        <taxon>Dreissenidae</taxon>
        <taxon>Dreissena</taxon>
    </lineage>
</organism>
<comment type="catalytic activity">
    <reaction evidence="13">
        <text>L-cysteine(out) + L-arginine(in) = L-cysteine(in) + L-arginine(out)</text>
        <dbReference type="Rhea" id="RHEA:71071"/>
        <dbReference type="ChEBI" id="CHEBI:32682"/>
        <dbReference type="ChEBI" id="CHEBI:35235"/>
    </reaction>
    <physiologicalReaction direction="left-to-right" evidence="13">
        <dbReference type="Rhea" id="RHEA:71072"/>
    </physiologicalReaction>
</comment>
<keyword evidence="3" id="KW-0813">Transport</keyword>
<feature type="transmembrane region" description="Helical" evidence="20">
    <location>
        <begin position="257"/>
        <end position="279"/>
    </location>
</feature>
<dbReference type="PIRSF" id="PIRSF006060">
    <property type="entry name" value="AA_transporter"/>
    <property type="match status" value="1"/>
</dbReference>
<evidence type="ECO:0000256" key="11">
    <source>
        <dbReference type="ARBA" id="ARBA00051814"/>
    </source>
</evidence>
<feature type="transmembrane region" description="Helical" evidence="20">
    <location>
        <begin position="379"/>
        <end position="400"/>
    </location>
</feature>
<keyword evidence="8 20" id="KW-0472">Membrane</keyword>
<feature type="transmembrane region" description="Helical" evidence="20">
    <location>
        <begin position="412"/>
        <end position="433"/>
    </location>
</feature>
<feature type="region of interest" description="Disordered" evidence="19">
    <location>
        <begin position="1"/>
        <end position="23"/>
    </location>
</feature>
<evidence type="ECO:0000256" key="6">
    <source>
        <dbReference type="ARBA" id="ARBA00022692"/>
    </source>
</evidence>
<proteinExistence type="inferred from homology"/>
<evidence type="ECO:0000313" key="22">
    <source>
        <dbReference type="Proteomes" id="UP000828390"/>
    </source>
</evidence>
<keyword evidence="6 20" id="KW-0812">Transmembrane</keyword>
<evidence type="ECO:0000256" key="16">
    <source>
        <dbReference type="ARBA" id="ARBA00079910"/>
    </source>
</evidence>
<feature type="transmembrane region" description="Helical" evidence="20">
    <location>
        <begin position="155"/>
        <end position="174"/>
    </location>
</feature>
<evidence type="ECO:0000256" key="18">
    <source>
        <dbReference type="ARBA" id="ARBA00093193"/>
    </source>
</evidence>
<reference evidence="21" key="1">
    <citation type="journal article" date="2019" name="bioRxiv">
        <title>The Genome of the Zebra Mussel, Dreissena polymorpha: A Resource for Invasive Species Research.</title>
        <authorList>
            <person name="McCartney M.A."/>
            <person name="Auch B."/>
            <person name="Kono T."/>
            <person name="Mallez S."/>
            <person name="Zhang Y."/>
            <person name="Obille A."/>
            <person name="Becker A."/>
            <person name="Abrahante J.E."/>
            <person name="Garbe J."/>
            <person name="Badalamenti J.P."/>
            <person name="Herman A."/>
            <person name="Mangelson H."/>
            <person name="Liachko I."/>
            <person name="Sullivan S."/>
            <person name="Sone E.D."/>
            <person name="Koren S."/>
            <person name="Silverstein K.A.T."/>
            <person name="Beckman K.B."/>
            <person name="Gohl D.M."/>
        </authorList>
    </citation>
    <scope>NUCLEOTIDE SEQUENCE</scope>
    <source>
        <strain evidence="21">Duluth1</strain>
        <tissue evidence="21">Whole animal</tissue>
    </source>
</reference>
<comment type="catalytic activity">
    <reaction evidence="14">
        <text>L-leucine(out) + L-arginine(in) = L-leucine(in) + L-arginine(out)</text>
        <dbReference type="Rhea" id="RHEA:71059"/>
        <dbReference type="ChEBI" id="CHEBI:32682"/>
        <dbReference type="ChEBI" id="CHEBI:57427"/>
    </reaction>
    <physiologicalReaction direction="left-to-right" evidence="14">
        <dbReference type="Rhea" id="RHEA:71060"/>
    </physiologicalReaction>
</comment>
<keyword evidence="4" id="KW-1003">Cell membrane</keyword>
<evidence type="ECO:0000256" key="13">
    <source>
        <dbReference type="ARBA" id="ARBA00052179"/>
    </source>
</evidence>
<dbReference type="AlphaFoldDB" id="A0A9D4EDM8"/>
<protein>
    <recommendedName>
        <fullName evidence="15">b(0,+)-type amino acid transporter 1</fullName>
    </recommendedName>
    <alternativeName>
        <fullName evidence="16">Glycoprotein-associated amino acid transporter b0,+AT1</fullName>
    </alternativeName>
    <alternativeName>
        <fullName evidence="17">Solute carrier family 7 member 9</fullName>
    </alternativeName>
</protein>
<dbReference type="OrthoDB" id="5982228at2759"/>
<dbReference type="Gene3D" id="1.20.1740.10">
    <property type="entry name" value="Amino acid/polyamine transporter I"/>
    <property type="match status" value="1"/>
</dbReference>
<evidence type="ECO:0000256" key="9">
    <source>
        <dbReference type="ARBA" id="ARBA00023157"/>
    </source>
</evidence>
<evidence type="ECO:0000256" key="4">
    <source>
        <dbReference type="ARBA" id="ARBA00022475"/>
    </source>
</evidence>
<keyword evidence="7 20" id="KW-1133">Transmembrane helix</keyword>
<dbReference type="PANTHER" id="PTHR11785:SF512">
    <property type="entry name" value="SOBREMESA, ISOFORM B"/>
    <property type="match status" value="1"/>
</dbReference>
<evidence type="ECO:0000256" key="12">
    <source>
        <dbReference type="ARBA" id="ARBA00051835"/>
    </source>
</evidence>
<evidence type="ECO:0000256" key="5">
    <source>
        <dbReference type="ARBA" id="ARBA00022553"/>
    </source>
</evidence>
<evidence type="ECO:0000256" key="17">
    <source>
        <dbReference type="ARBA" id="ARBA00083296"/>
    </source>
</evidence>
<keyword evidence="5" id="KW-0597">Phosphoprotein</keyword>
<keyword evidence="22" id="KW-1185">Reference proteome</keyword>
<name>A0A9D4EDM8_DREPO</name>
<dbReference type="Pfam" id="PF13520">
    <property type="entry name" value="AA_permease_2"/>
    <property type="match status" value="1"/>
</dbReference>
<evidence type="ECO:0000256" key="3">
    <source>
        <dbReference type="ARBA" id="ARBA00022448"/>
    </source>
</evidence>
<evidence type="ECO:0000256" key="19">
    <source>
        <dbReference type="SAM" id="MobiDB-lite"/>
    </source>
</evidence>